<evidence type="ECO:0000256" key="4">
    <source>
        <dbReference type="ARBA" id="ARBA00022806"/>
    </source>
</evidence>
<dbReference type="Pfam" id="PF00271">
    <property type="entry name" value="Helicase_C"/>
    <property type="match status" value="1"/>
</dbReference>
<feature type="region of interest" description="Disordered" evidence="9">
    <location>
        <begin position="1792"/>
        <end position="1815"/>
    </location>
</feature>
<evidence type="ECO:0000256" key="5">
    <source>
        <dbReference type="ARBA" id="ARBA00022840"/>
    </source>
</evidence>
<dbReference type="GO" id="GO:0005524">
    <property type="term" value="F:ATP binding"/>
    <property type="evidence" value="ECO:0007669"/>
    <property type="project" value="UniProtKB-KW"/>
</dbReference>
<evidence type="ECO:0000256" key="7">
    <source>
        <dbReference type="ARBA" id="ARBA00023204"/>
    </source>
</evidence>
<dbReference type="GO" id="GO:0016887">
    <property type="term" value="F:ATP hydrolysis activity"/>
    <property type="evidence" value="ECO:0007669"/>
    <property type="project" value="TreeGrafter"/>
</dbReference>
<dbReference type="Pfam" id="PF00270">
    <property type="entry name" value="DEAD"/>
    <property type="match status" value="1"/>
</dbReference>
<dbReference type="InterPro" id="IPR055368">
    <property type="entry name" value="WH3_Lhr"/>
</dbReference>
<dbReference type="SMART" id="SM00490">
    <property type="entry name" value="HELICc"/>
    <property type="match status" value="1"/>
</dbReference>
<feature type="compositionally biased region" description="Polar residues" evidence="9">
    <location>
        <begin position="1594"/>
        <end position="1606"/>
    </location>
</feature>
<feature type="region of interest" description="Disordered" evidence="9">
    <location>
        <begin position="314"/>
        <end position="438"/>
    </location>
</feature>
<proteinExistence type="predicted"/>
<keyword evidence="8" id="KW-0413">Isomerase</keyword>
<keyword evidence="1" id="KW-0547">Nucleotide-binding</keyword>
<dbReference type="Proteomes" id="UP000266895">
    <property type="component" value="Chromosome"/>
</dbReference>
<dbReference type="KEGG" id="ahw:NCTC11636_01533"/>
<dbReference type="InterPro" id="IPR055367">
    <property type="entry name" value="WH4_Lhr"/>
</dbReference>
<feature type="region of interest" description="Disordered" evidence="9">
    <location>
        <begin position="1745"/>
        <end position="1767"/>
    </location>
</feature>
<evidence type="ECO:0000313" key="12">
    <source>
        <dbReference type="EMBL" id="VEG28429.1"/>
    </source>
</evidence>
<evidence type="ECO:0000256" key="3">
    <source>
        <dbReference type="ARBA" id="ARBA00022801"/>
    </source>
</evidence>
<dbReference type="PROSITE" id="PS51194">
    <property type="entry name" value="HELICASE_CTER"/>
    <property type="match status" value="1"/>
</dbReference>
<keyword evidence="7" id="KW-0234">DNA repair</keyword>
<keyword evidence="4 12" id="KW-0347">Helicase</keyword>
<dbReference type="Gene3D" id="3.40.50.300">
    <property type="entry name" value="P-loop containing nucleotide triphosphate hydrolases"/>
    <property type="match status" value="3"/>
</dbReference>
<dbReference type="InterPro" id="IPR045628">
    <property type="entry name" value="Lhr_WH_dom"/>
</dbReference>
<evidence type="ECO:0000259" key="10">
    <source>
        <dbReference type="PROSITE" id="PS51192"/>
    </source>
</evidence>
<dbReference type="InterPro" id="IPR001650">
    <property type="entry name" value="Helicase_C-like"/>
</dbReference>
<evidence type="ECO:0000256" key="2">
    <source>
        <dbReference type="ARBA" id="ARBA00022763"/>
    </source>
</evidence>
<evidence type="ECO:0000313" key="13">
    <source>
        <dbReference type="Proteomes" id="UP000266895"/>
    </source>
</evidence>
<keyword evidence="6" id="KW-0238">DNA-binding</keyword>
<dbReference type="PANTHER" id="PTHR47962">
    <property type="entry name" value="ATP-DEPENDENT HELICASE LHR-RELATED-RELATED"/>
    <property type="match status" value="1"/>
</dbReference>
<feature type="compositionally biased region" description="Low complexity" evidence="9">
    <location>
        <begin position="1621"/>
        <end position="1635"/>
    </location>
</feature>
<evidence type="ECO:0000256" key="1">
    <source>
        <dbReference type="ARBA" id="ARBA00022741"/>
    </source>
</evidence>
<dbReference type="PANTHER" id="PTHR47962:SF5">
    <property type="entry name" value="ATP-DEPENDENT HELICASE LHR-RELATED"/>
    <property type="match status" value="1"/>
</dbReference>
<feature type="domain" description="Helicase C-terminal" evidence="11">
    <location>
        <begin position="447"/>
        <end position="702"/>
    </location>
</feature>
<dbReference type="InterPro" id="IPR011545">
    <property type="entry name" value="DEAD/DEAH_box_helicase_dom"/>
</dbReference>
<organism evidence="12 13">
    <name type="scientific">Actinomyces howellii</name>
    <dbReference type="NCBI Taxonomy" id="52771"/>
    <lineage>
        <taxon>Bacteria</taxon>
        <taxon>Bacillati</taxon>
        <taxon>Actinomycetota</taxon>
        <taxon>Actinomycetes</taxon>
        <taxon>Actinomycetales</taxon>
        <taxon>Actinomycetaceae</taxon>
        <taxon>Actinomyces</taxon>
    </lineage>
</organism>
<dbReference type="InterPro" id="IPR027417">
    <property type="entry name" value="P-loop_NTPase"/>
</dbReference>
<dbReference type="InterPro" id="IPR052511">
    <property type="entry name" value="ATP-dep_Helicase"/>
</dbReference>
<keyword evidence="13" id="KW-1185">Reference proteome</keyword>
<feature type="compositionally biased region" description="Basic and acidic residues" evidence="9">
    <location>
        <begin position="1753"/>
        <end position="1765"/>
    </location>
</feature>
<keyword evidence="2" id="KW-0227">DNA damage</keyword>
<sequence length="1917" mass="198738">MTADRAAVPQAWGAFAPATRAWFANAFPGGPTPVQDRAWAAIGRGENTLVIAPTGSGKTLAAFLSAIDRIIGGTVPKATRASGPEAFGVAGGEQGGGALVDGAGQVDDGGTVLARAWGDGSGGTGAHQTARRTGTLPGGARSDRRGVRVLYISPLKALGTDVERNLRRPLDGITEAAAHLGAPVRPVSVGVRSGDTPAAERRRLRTRPPDILITTPESLYLMLTSAVRETLRTVETVIVDEIHSFAGEKRGSHLALSLERLDDLLERPAQRIGLSATVSPREEIARFLGGPHPVSVIADDGRTAPEITVTVPVDDMAQVPATADRRTRMERATAGSLRQGRPPDPTRVWRSDRALRRALAGAEGGPRADGASGARPASALAGGSSHEDSSGVVDVPRSEDSSSSGPPPAPEAPQPSGSLGLTTAGVGRTGTAPQTSGSIWPHIEEAVLDQVLAHRSTLVFVNSRGVCERLTARLNEAYAMRVLSGAGSGAGPGAGSGAALGAGPDAGPDAGSGAGSGAALGAGPDAGPDAGSDAGSGAGSGAGPDAGPGAGSGAGPGSAPSSGLRTHCEPVMHRESWEMGDANHAQAAPVIAKAHHGSVSKEQRLTVERELKSGELRCVVATASLELGIDMGSIDLVLQVAPPPSVASGVQRVGRADHRVGGRPRGVIYPVQRTQLIDAAVVAEGMRTGAIERTALVPNALDVLAQQTVAAASVEDLEVDAWYRTVRRAAPYRDLPRSSYDSVLELLTGGYSTADLADLAPRLIWDRQAGTLVARPGAQRLAVTASGTIPDRGTFPVLLPEGADDGGRRRVGELDEEMVNETSVGDVITLGTTSWRVREITGDRVVVDPAPGRSSRLPFWRGDGPGRPAATGAARGAFLREAAAGLDDAAARLAAGAPEAAPAPAPAAAPAPGAVLAAGEVLVPTPERAPEVRPALLDRLAAAGLDARARANLVDLLREQKAATGVVPSDTTLVLERNEDVSGSLRLILHSPFGRRVHEPWAMAIRERVRTTMGFEPQLVVAYDGIVLQVPVPVGPPPGPELVAFDAAELTSLVRSRIDETALFSSRFRECAARALLMPRPHPGRRVPLWLQRLKSGQLLQAARQFHDFPILIEAARECLQDVYDLDALASLMGRIAAGTVRVVDVTTRTPSPLAAPLLFGYTAALLYEEDLPHAERRAHLLSLDPDAVAALLGDDVAAELLDEDTLNEVEADLQRLSPPRRVRADVEGVADLLRELGPLTVAELTVRCRGGRDDEAAVRAALGELEQSRRALQVPVGTRRCWSRLEDAPVLRAALGATVPDWVEEQARGHPRASHRSPLGELVLRYARTHARVTGRDVADAFGLGEAVAEDALAHLADAGELVRLGGGDADARWMAPEVLRRVRSRSLARAREAVEPVSPYALQRLVLSRAGLAEPRTGVDALAEAIAALEGVWLPAAQWEEQVLPARVADYRPTMLDDLIASGDVVWQSRTGAVTAGDPGEPGGGAPLAAPGTVPAPGPDSTSLVPEEIAFFPSDSPLAPVVGESLEAEALSVDRTWRLTLSGSATARSFEPVRRALAPRPAAAPRRRVRSRRGRGRYAGLLGTSAPADPLSWSTRTVPVTPDNTGGAAVPGATGRGPAGSAAGSSAGSPAGSAVGGPAGSVGGGPATAAIVTGAVWYHLHAPQVGDAEAALASVESLIDRYGIITPDLALAAGTPGGFGHLLPLLRRMEDTGALMRGRFVEGFGPAQFAERETVDALRALDADGGAGRGADPRDGAGPEADGRGGPGCRDCVVVDLKDPACLVGRGVPWPEPALPPGLQGRQAPSTPTRRRGTSVVLLDGRPVLYAAETMRALVSYTAEPAELEAALRALVGAQRRAMTRQAAGAVRRRLVESLNGIPAVDRAVSELLAGAGLVRDPRGMRLTVDPSWRDTMGG</sequence>
<dbReference type="SMART" id="SM00487">
    <property type="entry name" value="DEXDc"/>
    <property type="match status" value="1"/>
</dbReference>
<feature type="region of interest" description="Disordered" evidence="9">
    <location>
        <begin position="1560"/>
        <end position="1642"/>
    </location>
</feature>
<dbReference type="Pfam" id="PF23235">
    <property type="entry name" value="WHD_3rd_Lhr"/>
    <property type="match status" value="1"/>
</dbReference>
<dbReference type="RefSeq" id="WP_126382595.1">
    <property type="nucleotide sequence ID" value="NZ_LR134350.1"/>
</dbReference>
<feature type="compositionally biased region" description="Gly residues" evidence="9">
    <location>
        <begin position="510"/>
        <end position="520"/>
    </location>
</feature>
<reference evidence="12 13" key="1">
    <citation type="submission" date="2018-12" db="EMBL/GenBank/DDBJ databases">
        <authorList>
            <consortium name="Pathogen Informatics"/>
        </authorList>
    </citation>
    <scope>NUCLEOTIDE SEQUENCE [LARGE SCALE GENOMIC DNA]</scope>
    <source>
        <strain evidence="12 13">NCTC11636</strain>
    </source>
</reference>
<dbReference type="GO" id="GO:0003677">
    <property type="term" value="F:DNA binding"/>
    <property type="evidence" value="ECO:0007669"/>
    <property type="project" value="UniProtKB-KW"/>
</dbReference>
<dbReference type="PROSITE" id="PS51192">
    <property type="entry name" value="HELICASE_ATP_BIND_1"/>
    <property type="match status" value="1"/>
</dbReference>
<dbReference type="EMBL" id="LR134350">
    <property type="protein sequence ID" value="VEG28429.1"/>
    <property type="molecule type" value="Genomic_DNA"/>
</dbReference>
<keyword evidence="3" id="KW-0378">Hydrolase</keyword>
<feature type="compositionally biased region" description="Basic residues" evidence="9">
    <location>
        <begin position="1567"/>
        <end position="1578"/>
    </location>
</feature>
<evidence type="ECO:0000256" key="9">
    <source>
        <dbReference type="SAM" id="MobiDB-lite"/>
    </source>
</evidence>
<keyword evidence="5" id="KW-0067">ATP-binding</keyword>
<evidence type="ECO:0000256" key="6">
    <source>
        <dbReference type="ARBA" id="ARBA00023125"/>
    </source>
</evidence>
<feature type="region of interest" description="Disordered" evidence="9">
    <location>
        <begin position="119"/>
        <end position="141"/>
    </location>
</feature>
<feature type="domain" description="Helicase ATP-binding" evidence="10">
    <location>
        <begin position="39"/>
        <end position="296"/>
    </location>
</feature>
<dbReference type="InterPro" id="IPR014001">
    <property type="entry name" value="Helicase_ATP-bd"/>
</dbReference>
<dbReference type="GO" id="GO:0004386">
    <property type="term" value="F:helicase activity"/>
    <property type="evidence" value="ECO:0007669"/>
    <property type="project" value="UniProtKB-KW"/>
</dbReference>
<dbReference type="OrthoDB" id="9815222at2"/>
<accession>A0A448HHA3</accession>
<evidence type="ECO:0000259" key="11">
    <source>
        <dbReference type="PROSITE" id="PS51194"/>
    </source>
</evidence>
<feature type="compositionally biased region" description="Low complexity" evidence="9">
    <location>
        <begin position="521"/>
        <end position="533"/>
    </location>
</feature>
<dbReference type="SUPFAM" id="SSF52540">
    <property type="entry name" value="P-loop containing nucleoside triphosphate hydrolases"/>
    <property type="match status" value="2"/>
</dbReference>
<dbReference type="Pfam" id="PF23236">
    <property type="entry name" value="WHD_2nd_Lhr"/>
    <property type="match status" value="1"/>
</dbReference>
<feature type="region of interest" description="Disordered" evidence="9">
    <location>
        <begin position="500"/>
        <end position="566"/>
    </location>
</feature>
<evidence type="ECO:0000256" key="8">
    <source>
        <dbReference type="ARBA" id="ARBA00023235"/>
    </source>
</evidence>
<feature type="compositionally biased region" description="Gly residues" evidence="9">
    <location>
        <begin position="534"/>
        <end position="556"/>
    </location>
</feature>
<gene>
    <name evidence="12" type="ORF">NCTC11636_01533</name>
</gene>
<protein>
    <submittedName>
        <fullName evidence="12">Putative ATP-dependent helicase Lhr</fullName>
    </submittedName>
</protein>
<name>A0A448HHA3_9ACTO</name>
<dbReference type="Pfam" id="PF08494">
    <property type="entry name" value="DEAD_assoc"/>
    <property type="match status" value="1"/>
</dbReference>
<dbReference type="GO" id="GO:0006281">
    <property type="term" value="P:DNA repair"/>
    <property type="evidence" value="ECO:0007669"/>
    <property type="project" value="UniProtKB-KW"/>
</dbReference>
<dbReference type="Pfam" id="PF23234">
    <property type="entry name" value="WHD_4th_Lhr"/>
    <property type="match status" value="1"/>
</dbReference>
<dbReference type="Pfam" id="PF19306">
    <property type="entry name" value="WHD_Lhr"/>
    <property type="match status" value="1"/>
</dbReference>
<dbReference type="InterPro" id="IPR055369">
    <property type="entry name" value="WH2_Lhr"/>
</dbReference>
<dbReference type="InterPro" id="IPR013701">
    <property type="entry name" value="Lhr-like_DEAD/DEAH_assoc"/>
</dbReference>